<dbReference type="SUPFAM" id="SSF51735">
    <property type="entry name" value="NAD(P)-binding Rossmann-fold domains"/>
    <property type="match status" value="1"/>
</dbReference>
<dbReference type="InterPro" id="IPR020843">
    <property type="entry name" value="ER"/>
</dbReference>
<dbReference type="AlphaFoldDB" id="A0A9P8VSZ3"/>
<feature type="domain" description="Enoyl reductase (ER)" evidence="1">
    <location>
        <begin position="14"/>
        <end position="355"/>
    </location>
</feature>
<protein>
    <submittedName>
        <fullName evidence="2">Chaperonin 10-like protein</fullName>
    </submittedName>
</protein>
<dbReference type="GO" id="GO:0016491">
    <property type="term" value="F:oxidoreductase activity"/>
    <property type="evidence" value="ECO:0007669"/>
    <property type="project" value="InterPro"/>
</dbReference>
<evidence type="ECO:0000313" key="2">
    <source>
        <dbReference type="EMBL" id="KAH6876748.1"/>
    </source>
</evidence>
<accession>A0A9P8VSZ3</accession>
<dbReference type="Proteomes" id="UP000777438">
    <property type="component" value="Unassembled WGS sequence"/>
</dbReference>
<dbReference type="InterPro" id="IPR013154">
    <property type="entry name" value="ADH-like_N"/>
</dbReference>
<proteinExistence type="predicted"/>
<dbReference type="EMBL" id="JAGPYM010000033">
    <property type="protein sequence ID" value="KAH6876748.1"/>
    <property type="molecule type" value="Genomic_DNA"/>
</dbReference>
<dbReference type="PANTHER" id="PTHR11695">
    <property type="entry name" value="ALCOHOL DEHYDROGENASE RELATED"/>
    <property type="match status" value="1"/>
</dbReference>
<evidence type="ECO:0000313" key="3">
    <source>
        <dbReference type="Proteomes" id="UP000777438"/>
    </source>
</evidence>
<organism evidence="2 3">
    <name type="scientific">Thelonectria olida</name>
    <dbReference type="NCBI Taxonomy" id="1576542"/>
    <lineage>
        <taxon>Eukaryota</taxon>
        <taxon>Fungi</taxon>
        <taxon>Dikarya</taxon>
        <taxon>Ascomycota</taxon>
        <taxon>Pezizomycotina</taxon>
        <taxon>Sordariomycetes</taxon>
        <taxon>Hypocreomycetidae</taxon>
        <taxon>Hypocreales</taxon>
        <taxon>Nectriaceae</taxon>
        <taxon>Thelonectria</taxon>
    </lineage>
</organism>
<reference evidence="2 3" key="1">
    <citation type="journal article" date="2021" name="Nat. Commun.">
        <title>Genetic determinants of endophytism in the Arabidopsis root mycobiome.</title>
        <authorList>
            <person name="Mesny F."/>
            <person name="Miyauchi S."/>
            <person name="Thiergart T."/>
            <person name="Pickel B."/>
            <person name="Atanasova L."/>
            <person name="Karlsson M."/>
            <person name="Huettel B."/>
            <person name="Barry K.W."/>
            <person name="Haridas S."/>
            <person name="Chen C."/>
            <person name="Bauer D."/>
            <person name="Andreopoulos W."/>
            <person name="Pangilinan J."/>
            <person name="LaButti K."/>
            <person name="Riley R."/>
            <person name="Lipzen A."/>
            <person name="Clum A."/>
            <person name="Drula E."/>
            <person name="Henrissat B."/>
            <person name="Kohler A."/>
            <person name="Grigoriev I.V."/>
            <person name="Martin F.M."/>
            <person name="Hacquard S."/>
        </authorList>
    </citation>
    <scope>NUCLEOTIDE SEQUENCE [LARGE SCALE GENOMIC DNA]</scope>
    <source>
        <strain evidence="2 3">MPI-CAGE-CH-0241</strain>
    </source>
</reference>
<comment type="caution">
    <text evidence="2">The sequence shown here is derived from an EMBL/GenBank/DDBJ whole genome shotgun (WGS) entry which is preliminary data.</text>
</comment>
<evidence type="ECO:0000259" key="1">
    <source>
        <dbReference type="SMART" id="SM00829"/>
    </source>
</evidence>
<dbReference type="Pfam" id="PF13602">
    <property type="entry name" value="ADH_zinc_N_2"/>
    <property type="match status" value="1"/>
</dbReference>
<dbReference type="Pfam" id="PF08240">
    <property type="entry name" value="ADH_N"/>
    <property type="match status" value="1"/>
</dbReference>
<name>A0A9P8VSZ3_9HYPO</name>
<sequence>MATQMLSVTAPTYTDPSGYELSTVPRPTVTEKTDVVIRVHAASINPVDVKKADGVFKQAVKEVFPYQIGYDAAGVVTDVGEGVRGLRVGDEVYTRLPEVGRGAWSEYVKCAERYVALKPKNLSFPFAASLPLAGVTALQVLRKYKGSLEGKTVFIPAGLSGTGAFACQLAKNVFHAGKVITTVSTSKIPKIPELLGEGVVDQAIDYTKYDPSDVIPPRSVDFFFDTTGQAMQFLSLMVPSTSMIVSISTKPSAATLQASSVMQRPDNPRIPLLGRLYLDAGDTLRRLQAWRWGVAYLYWFLEPNAEDLNTLTGYVEAGKLKPVVGARVDMRDITQVREACELTYKGKGGLGKTVFEIIQA</sequence>
<dbReference type="InterPro" id="IPR011032">
    <property type="entry name" value="GroES-like_sf"/>
</dbReference>
<gene>
    <name evidence="2" type="ORF">B0T10DRAFT_540855</name>
</gene>
<dbReference type="Gene3D" id="3.90.180.10">
    <property type="entry name" value="Medium-chain alcohol dehydrogenases, catalytic domain"/>
    <property type="match status" value="1"/>
</dbReference>
<dbReference type="SUPFAM" id="SSF50129">
    <property type="entry name" value="GroES-like"/>
    <property type="match status" value="1"/>
</dbReference>
<dbReference type="InterPro" id="IPR050700">
    <property type="entry name" value="YIM1/Zinc_Alcohol_DH_Fams"/>
</dbReference>
<dbReference type="Gene3D" id="3.40.50.720">
    <property type="entry name" value="NAD(P)-binding Rossmann-like Domain"/>
    <property type="match status" value="1"/>
</dbReference>
<dbReference type="PANTHER" id="PTHR11695:SF294">
    <property type="entry name" value="RETICULON-4-INTERACTING PROTEIN 1, MITOCHONDRIAL"/>
    <property type="match status" value="1"/>
</dbReference>
<dbReference type="InterPro" id="IPR036291">
    <property type="entry name" value="NAD(P)-bd_dom_sf"/>
</dbReference>
<dbReference type="CDD" id="cd05289">
    <property type="entry name" value="MDR_like_2"/>
    <property type="match status" value="1"/>
</dbReference>
<dbReference type="OrthoDB" id="9992527at2759"/>
<dbReference type="SMART" id="SM00829">
    <property type="entry name" value="PKS_ER"/>
    <property type="match status" value="1"/>
</dbReference>
<keyword evidence="3" id="KW-1185">Reference proteome</keyword>